<dbReference type="OrthoDB" id="4528595at2"/>
<dbReference type="Gene3D" id="3.40.50.150">
    <property type="entry name" value="Vaccinia Virus protein VP39"/>
    <property type="match status" value="1"/>
</dbReference>
<feature type="domain" description="Methyltransferase" evidence="1">
    <location>
        <begin position="47"/>
        <end position="143"/>
    </location>
</feature>
<dbReference type="InterPro" id="IPR029063">
    <property type="entry name" value="SAM-dependent_MTases_sf"/>
</dbReference>
<organism evidence="2 3">
    <name type="scientific">Herbihabitans rhizosphaerae</name>
    <dbReference type="NCBI Taxonomy" id="1872711"/>
    <lineage>
        <taxon>Bacteria</taxon>
        <taxon>Bacillati</taxon>
        <taxon>Actinomycetota</taxon>
        <taxon>Actinomycetes</taxon>
        <taxon>Pseudonocardiales</taxon>
        <taxon>Pseudonocardiaceae</taxon>
        <taxon>Herbihabitans</taxon>
    </lineage>
</organism>
<evidence type="ECO:0000313" key="2">
    <source>
        <dbReference type="EMBL" id="RZS45020.1"/>
    </source>
</evidence>
<dbReference type="GO" id="GO:0008168">
    <property type="term" value="F:methyltransferase activity"/>
    <property type="evidence" value="ECO:0007669"/>
    <property type="project" value="UniProtKB-KW"/>
</dbReference>
<keyword evidence="2" id="KW-0808">Transferase</keyword>
<dbReference type="GO" id="GO:0032259">
    <property type="term" value="P:methylation"/>
    <property type="evidence" value="ECO:0007669"/>
    <property type="project" value="UniProtKB-KW"/>
</dbReference>
<proteinExistence type="predicted"/>
<gene>
    <name evidence="2" type="ORF">EV193_101904</name>
</gene>
<keyword evidence="2" id="KW-0489">Methyltransferase</keyword>
<dbReference type="RefSeq" id="WP_130342619.1">
    <property type="nucleotide sequence ID" value="NZ_SGWQ01000001.1"/>
</dbReference>
<name>A0A4Q7L7Y6_9PSEU</name>
<dbReference type="Pfam" id="PF13649">
    <property type="entry name" value="Methyltransf_25"/>
    <property type="match status" value="1"/>
</dbReference>
<protein>
    <submittedName>
        <fullName evidence="2">Methyltransferase family protein</fullName>
    </submittedName>
</protein>
<accession>A0A4Q7L7Y6</accession>
<dbReference type="Proteomes" id="UP000294257">
    <property type="component" value="Unassembled WGS sequence"/>
</dbReference>
<dbReference type="InterPro" id="IPR041698">
    <property type="entry name" value="Methyltransf_25"/>
</dbReference>
<evidence type="ECO:0000313" key="3">
    <source>
        <dbReference type="Proteomes" id="UP000294257"/>
    </source>
</evidence>
<dbReference type="SUPFAM" id="SSF53335">
    <property type="entry name" value="S-adenosyl-L-methionine-dependent methyltransferases"/>
    <property type="match status" value="1"/>
</dbReference>
<dbReference type="AlphaFoldDB" id="A0A4Q7L7Y6"/>
<evidence type="ECO:0000259" key="1">
    <source>
        <dbReference type="Pfam" id="PF13649"/>
    </source>
</evidence>
<keyword evidence="3" id="KW-1185">Reference proteome</keyword>
<dbReference type="EMBL" id="SGWQ01000001">
    <property type="protein sequence ID" value="RZS45020.1"/>
    <property type="molecule type" value="Genomic_DNA"/>
</dbReference>
<comment type="caution">
    <text evidence="2">The sequence shown here is derived from an EMBL/GenBank/DDBJ whole genome shotgun (WGS) entry which is preliminary data.</text>
</comment>
<reference evidence="2 3" key="1">
    <citation type="submission" date="2019-02" db="EMBL/GenBank/DDBJ databases">
        <title>Genomic Encyclopedia of Type Strains, Phase IV (KMG-IV): sequencing the most valuable type-strain genomes for metagenomic binning, comparative biology and taxonomic classification.</title>
        <authorList>
            <person name="Goeker M."/>
        </authorList>
    </citation>
    <scope>NUCLEOTIDE SEQUENCE [LARGE SCALE GENOMIC DNA]</scope>
    <source>
        <strain evidence="2 3">DSM 101727</strain>
    </source>
</reference>
<sequence>MIEDSTDAYLHVAEFYDLLSQPHWDHVATEVLTKALADVDPSVGPALDMGAGTGQATQVLAEALPDAKVIATEPSPAMRIALTSRVVHNRHLSGRVTVLPHKAQDVDLPDRICAVVGFGMIGYLDESARRTLWSKLLDRLPPGAPIVLELMALATVQRMAPARIARRSLGDQEYDVWMRGEPIGSDLMRYASTFTVAREGKVVRRLQLEQEWYTFGVEQLQEETGLPVRKLTNDIIVMTR</sequence>
<dbReference type="CDD" id="cd02440">
    <property type="entry name" value="AdoMet_MTases"/>
    <property type="match status" value="1"/>
</dbReference>